<dbReference type="InterPro" id="IPR044911">
    <property type="entry name" value="V-type_ATPase_csu/dsu_dom_3"/>
</dbReference>
<dbReference type="PANTHER" id="PTHR38682:SF1">
    <property type="entry name" value="V-TYPE ATP SYNTHASE SUBUNIT C"/>
    <property type="match status" value="1"/>
</dbReference>
<accession>A0A926EPR3</accession>
<protein>
    <submittedName>
        <fullName evidence="3">V-type ATPase subunit</fullName>
    </submittedName>
</protein>
<dbReference type="Pfam" id="PF01992">
    <property type="entry name" value="vATP-synt_AC39"/>
    <property type="match status" value="1"/>
</dbReference>
<sequence>MKETNLQASNAILAIARSMYGRRLRENNYRDLLAKPTIADVVTYLKNETYYGNALEPVQDLKGAADHRVHVEHLLRASVYEKCGKMLRFRFTDDKEDFFSFLVLKSEVDEILTCVRLIATNSKEPYDVVFPQTLLDYSKIDLKAVATAQTFEELLSVLRYTDYYPILESQDLEEIHSDPTRLTMVEADLIEFYYDKIFGLIRSQFDGMAKEQLEEMFYTEIDIMNISLIYRMKTFFNCDDDFIRNSIISAHTSMDRKILDDLIASTSPQQVVEILQRTDYRKDFEHKGIQYAERFSQLAKNRMAKKFIRGSIEVPVVFVSYIMLLNIEVENIINIIEGKKYEIPADEIEKLLIF</sequence>
<name>A0A926EPR3_9FIRM</name>
<keyword evidence="2" id="KW-0406">Ion transport</keyword>
<dbReference type="InterPro" id="IPR002843">
    <property type="entry name" value="ATPase_V0-cplx_csu/dsu"/>
</dbReference>
<dbReference type="Proteomes" id="UP000623678">
    <property type="component" value="Unassembled WGS sequence"/>
</dbReference>
<evidence type="ECO:0000313" key="3">
    <source>
        <dbReference type="EMBL" id="MBC8584094.1"/>
    </source>
</evidence>
<dbReference type="InterPro" id="IPR050873">
    <property type="entry name" value="V-ATPase_V0D/AC39_subunit"/>
</dbReference>
<proteinExistence type="predicted"/>
<dbReference type="RefSeq" id="WP_262394234.1">
    <property type="nucleotide sequence ID" value="NZ_JACRTD010000001.1"/>
</dbReference>
<dbReference type="Gene3D" id="1.10.132.50">
    <property type="entry name" value="ATP synthase (C/AC39) subunit, domain 3"/>
    <property type="match status" value="3"/>
</dbReference>
<dbReference type="EMBL" id="JACRTD010000001">
    <property type="protein sequence ID" value="MBC8584094.1"/>
    <property type="molecule type" value="Genomic_DNA"/>
</dbReference>
<comment type="caution">
    <text evidence="3">The sequence shown here is derived from an EMBL/GenBank/DDBJ whole genome shotgun (WGS) entry which is preliminary data.</text>
</comment>
<dbReference type="AlphaFoldDB" id="A0A926EPR3"/>
<keyword evidence="4" id="KW-1185">Reference proteome</keyword>
<organism evidence="3 4">
    <name type="scientific">Youxingia wuxianensis</name>
    <dbReference type="NCBI Taxonomy" id="2763678"/>
    <lineage>
        <taxon>Bacteria</taxon>
        <taxon>Bacillati</taxon>
        <taxon>Bacillota</taxon>
        <taxon>Clostridia</taxon>
        <taxon>Eubacteriales</taxon>
        <taxon>Oscillospiraceae</taxon>
        <taxon>Youxingia</taxon>
    </lineage>
</organism>
<evidence type="ECO:0000313" key="4">
    <source>
        <dbReference type="Proteomes" id="UP000623678"/>
    </source>
</evidence>
<reference evidence="3" key="1">
    <citation type="submission" date="2020-08" db="EMBL/GenBank/DDBJ databases">
        <title>Genome public.</title>
        <authorList>
            <person name="Liu C."/>
            <person name="Sun Q."/>
        </authorList>
    </citation>
    <scope>NUCLEOTIDE SEQUENCE</scope>
    <source>
        <strain evidence="3">NSJ-64</strain>
    </source>
</reference>
<evidence type="ECO:0000256" key="1">
    <source>
        <dbReference type="ARBA" id="ARBA00022448"/>
    </source>
</evidence>
<keyword evidence="1" id="KW-0813">Transport</keyword>
<gene>
    <name evidence="3" type="ORF">H8705_00660</name>
</gene>
<dbReference type="InterPro" id="IPR036079">
    <property type="entry name" value="ATPase_csu/dsu_sf"/>
</dbReference>
<dbReference type="SUPFAM" id="SSF103486">
    <property type="entry name" value="V-type ATP synthase subunit C"/>
    <property type="match status" value="1"/>
</dbReference>
<dbReference type="GO" id="GO:0046961">
    <property type="term" value="F:proton-transporting ATPase activity, rotational mechanism"/>
    <property type="evidence" value="ECO:0007669"/>
    <property type="project" value="InterPro"/>
</dbReference>
<dbReference type="PANTHER" id="PTHR38682">
    <property type="entry name" value="V-TYPE ATP SYNTHASE SUBUNIT C"/>
    <property type="match status" value="1"/>
</dbReference>
<evidence type="ECO:0000256" key="2">
    <source>
        <dbReference type="ARBA" id="ARBA00023065"/>
    </source>
</evidence>